<reference evidence="7" key="1">
    <citation type="journal article" date="2020" name="Fungal Divers.">
        <title>Resolving the Mortierellaceae phylogeny through synthesis of multi-gene phylogenetics and phylogenomics.</title>
        <authorList>
            <person name="Vandepol N."/>
            <person name="Liber J."/>
            <person name="Desiro A."/>
            <person name="Na H."/>
            <person name="Kennedy M."/>
            <person name="Barry K."/>
            <person name="Grigoriev I.V."/>
            <person name="Miller A.N."/>
            <person name="O'Donnell K."/>
            <person name="Stajich J.E."/>
            <person name="Bonito G."/>
        </authorList>
    </citation>
    <scope>NUCLEOTIDE SEQUENCE</scope>
    <source>
        <strain evidence="7">KOD948</strain>
    </source>
</reference>
<keyword evidence="8" id="KW-1185">Reference proteome</keyword>
<comment type="subcellular location">
    <subcellularLocation>
        <location evidence="2">Chromosome</location>
        <location evidence="2">Centromere</location>
    </subcellularLocation>
    <subcellularLocation>
        <location evidence="1">Nucleus</location>
    </subcellularLocation>
</comment>
<evidence type="ECO:0000256" key="6">
    <source>
        <dbReference type="ARBA" id="ARBA00023328"/>
    </source>
</evidence>
<dbReference type="GO" id="GO:0034080">
    <property type="term" value="P:CENP-A containing chromatin assembly"/>
    <property type="evidence" value="ECO:0007669"/>
    <property type="project" value="InterPro"/>
</dbReference>
<comment type="caution">
    <text evidence="7">The sequence shown here is derived from an EMBL/GenBank/DDBJ whole genome shotgun (WGS) entry which is preliminary data.</text>
</comment>
<dbReference type="GO" id="GO:0000775">
    <property type="term" value="C:chromosome, centromeric region"/>
    <property type="evidence" value="ECO:0007669"/>
    <property type="project" value="UniProtKB-SubCell"/>
</dbReference>
<dbReference type="GO" id="GO:0005654">
    <property type="term" value="C:nucleoplasm"/>
    <property type="evidence" value="ECO:0007669"/>
    <property type="project" value="TreeGrafter"/>
</dbReference>
<dbReference type="OrthoDB" id="6585699at2759"/>
<dbReference type="Proteomes" id="UP000726737">
    <property type="component" value="Unassembled WGS sequence"/>
</dbReference>
<keyword evidence="4" id="KW-0158">Chromosome</keyword>
<dbReference type="GO" id="GO:0007059">
    <property type="term" value="P:chromosome segregation"/>
    <property type="evidence" value="ECO:0007669"/>
    <property type="project" value="InterPro"/>
</dbReference>
<dbReference type="AlphaFoldDB" id="A0A9P6Q881"/>
<evidence type="ECO:0000256" key="3">
    <source>
        <dbReference type="ARBA" id="ARBA00005566"/>
    </source>
</evidence>
<evidence type="ECO:0000256" key="1">
    <source>
        <dbReference type="ARBA" id="ARBA00004123"/>
    </source>
</evidence>
<name>A0A9P6Q881_9FUNG</name>
<evidence type="ECO:0008006" key="9">
    <source>
        <dbReference type="Google" id="ProtNLM"/>
    </source>
</evidence>
<accession>A0A9P6Q881</accession>
<gene>
    <name evidence="7" type="ORF">BG011_001001</name>
</gene>
<dbReference type="Pfam" id="PF05238">
    <property type="entry name" value="CENP-N"/>
    <property type="match status" value="1"/>
</dbReference>
<evidence type="ECO:0000256" key="4">
    <source>
        <dbReference type="ARBA" id="ARBA00022454"/>
    </source>
</evidence>
<dbReference type="EMBL" id="JAAAJA010000124">
    <property type="protein sequence ID" value="KAG0261474.1"/>
    <property type="molecule type" value="Genomic_DNA"/>
</dbReference>
<dbReference type="PANTHER" id="PTHR46790:SF1">
    <property type="entry name" value="CENTROMERE PROTEIN N"/>
    <property type="match status" value="1"/>
</dbReference>
<comment type="similarity">
    <text evidence="3">Belongs to the CENP-N/CHL4 family.</text>
</comment>
<dbReference type="InterPro" id="IPR052011">
    <property type="entry name" value="CENP-NAC/CAD_complex"/>
</dbReference>
<sequence>MDTALFPDSLLLRRIINRHTKESLIDIAIRWITLYTITRVQENESESDNDFDMDLDHLDTSVSIRNMTLAKYQDYVKKQYEAMREKGNKRRVVNRILGVDWRNGLSARQVAELDLLYYSKNPDLKSWKTLKMKYGDQTNVHVDPAKIEKTLSHYLAPYFLHHVQILRDKEMIWIRISIHDGQAPDVLPPPTTIAYMIWFTNSEYLLSGTIKAEWRDFIMEALLLLFKASEVEEWPLSGRSPKSLAELLLLKESQGALSRYRLNQLDDNPLSNTLKKRKTEDPHVKYAKGMQDIKAEDINKIVGRERVVATEFGPNAQPTLQRVDVQLNLPYTQKSKDFELGRLNRQPFPIKVVFEGSNVIEGIKSLIPLGVAQPGMPRFLTELHSMATNRLTVDLDEQGTDTSTDGDRVRVTPG</sequence>
<keyword evidence="5" id="KW-0539">Nucleus</keyword>
<evidence type="ECO:0000256" key="5">
    <source>
        <dbReference type="ARBA" id="ARBA00023242"/>
    </source>
</evidence>
<dbReference type="InterPro" id="IPR007902">
    <property type="entry name" value="Chl4/mis15/CENP-N"/>
</dbReference>
<organism evidence="7 8">
    <name type="scientific">Mortierella polycephala</name>
    <dbReference type="NCBI Taxonomy" id="41804"/>
    <lineage>
        <taxon>Eukaryota</taxon>
        <taxon>Fungi</taxon>
        <taxon>Fungi incertae sedis</taxon>
        <taxon>Mucoromycota</taxon>
        <taxon>Mortierellomycotina</taxon>
        <taxon>Mortierellomycetes</taxon>
        <taxon>Mortierellales</taxon>
        <taxon>Mortierellaceae</taxon>
        <taxon>Mortierella</taxon>
    </lineage>
</organism>
<dbReference type="PANTHER" id="PTHR46790">
    <property type="entry name" value="CENTROMERE PROTEIN N"/>
    <property type="match status" value="1"/>
</dbReference>
<protein>
    <recommendedName>
        <fullName evidence="9">Centromere protein Chl4/mis15/CENP-N</fullName>
    </recommendedName>
</protein>
<evidence type="ECO:0000256" key="2">
    <source>
        <dbReference type="ARBA" id="ARBA00004584"/>
    </source>
</evidence>
<evidence type="ECO:0000313" key="7">
    <source>
        <dbReference type="EMBL" id="KAG0261474.1"/>
    </source>
</evidence>
<proteinExistence type="inferred from homology"/>
<keyword evidence="6" id="KW-0137">Centromere</keyword>
<evidence type="ECO:0000313" key="8">
    <source>
        <dbReference type="Proteomes" id="UP000726737"/>
    </source>
</evidence>